<keyword evidence="4" id="KW-0309">Germination</keyword>
<dbReference type="GO" id="GO:0009847">
    <property type="term" value="P:spore germination"/>
    <property type="evidence" value="ECO:0007669"/>
    <property type="project" value="InterPro"/>
</dbReference>
<dbReference type="InterPro" id="IPR004761">
    <property type="entry name" value="Spore_GerAB"/>
</dbReference>
<keyword evidence="6 8" id="KW-1133">Transmembrane helix</keyword>
<evidence type="ECO:0000256" key="8">
    <source>
        <dbReference type="SAM" id="Phobius"/>
    </source>
</evidence>
<comment type="caution">
    <text evidence="9">The sequence shown here is derived from an EMBL/GenBank/DDBJ whole genome shotgun (WGS) entry which is preliminary data.</text>
</comment>
<evidence type="ECO:0000313" key="9">
    <source>
        <dbReference type="EMBL" id="PSR30417.1"/>
    </source>
</evidence>
<keyword evidence="5 8" id="KW-0812">Transmembrane</keyword>
<feature type="transmembrane region" description="Helical" evidence="8">
    <location>
        <begin position="223"/>
        <end position="251"/>
    </location>
</feature>
<feature type="transmembrane region" description="Helical" evidence="8">
    <location>
        <begin position="271"/>
        <end position="293"/>
    </location>
</feature>
<protein>
    <submittedName>
        <fullName evidence="9">Spore gernimation protein</fullName>
    </submittedName>
</protein>
<evidence type="ECO:0000313" key="10">
    <source>
        <dbReference type="Proteomes" id="UP000242699"/>
    </source>
</evidence>
<dbReference type="AlphaFoldDB" id="A0A2T2X7H3"/>
<gene>
    <name evidence="9" type="ORF">C7B43_05895</name>
</gene>
<organism evidence="9 10">
    <name type="scientific">Sulfobacillus benefaciens</name>
    <dbReference type="NCBI Taxonomy" id="453960"/>
    <lineage>
        <taxon>Bacteria</taxon>
        <taxon>Bacillati</taxon>
        <taxon>Bacillota</taxon>
        <taxon>Clostridia</taxon>
        <taxon>Eubacteriales</taxon>
        <taxon>Clostridiales Family XVII. Incertae Sedis</taxon>
        <taxon>Sulfobacillus</taxon>
    </lineage>
</organism>
<sequence length="387" mass="42967">MAQAKQRLGRISGLQFATTVTAGYMAMGVFYFPRELVTSAGRDGIWAFWLEGAVTYLLMRLIFALNRILPNETLGEFAPKILSKPLGIILGIYTALYHLALGASAAILFGYVLSNIFLPDTPVWAIIASMVLTATYMASLGISSLARTLQAGYIPMAILTFLTLILALSVIRHPVLLLPPVNIRAIPILQGAYREYFLFIGFEVTVTLYPFTRNTDRRQGERFAYWGLALIMISGTILYEGIMATFGPAFIPLLRWPVVSIMRVLSLSGFFVSKWGMLVVVLWTIAVVSFIAIRLWCLAHDLIALVQWHSRYSYPTFLISGALAIIVCSVSIPNAKVADYFMERFLLPWGLGYLIGVPVVTLSVAHFRQSTIQKLRQQSEPNPPTTG</sequence>
<dbReference type="PANTHER" id="PTHR34975:SF2">
    <property type="entry name" value="SPORE GERMINATION PROTEIN A2"/>
    <property type="match status" value="1"/>
</dbReference>
<evidence type="ECO:0000256" key="7">
    <source>
        <dbReference type="ARBA" id="ARBA00023136"/>
    </source>
</evidence>
<dbReference type="GO" id="GO:0016020">
    <property type="term" value="C:membrane"/>
    <property type="evidence" value="ECO:0007669"/>
    <property type="project" value="UniProtKB-SubCell"/>
</dbReference>
<dbReference type="EMBL" id="PXYT01000010">
    <property type="protein sequence ID" value="PSR30417.1"/>
    <property type="molecule type" value="Genomic_DNA"/>
</dbReference>
<feature type="transmembrane region" description="Helical" evidence="8">
    <location>
        <begin position="153"/>
        <end position="171"/>
    </location>
</feature>
<feature type="transmembrane region" description="Helical" evidence="8">
    <location>
        <begin position="12"/>
        <end position="32"/>
    </location>
</feature>
<evidence type="ECO:0000256" key="6">
    <source>
        <dbReference type="ARBA" id="ARBA00022989"/>
    </source>
</evidence>
<dbReference type="Proteomes" id="UP000242699">
    <property type="component" value="Unassembled WGS sequence"/>
</dbReference>
<feature type="transmembrane region" description="Helical" evidence="8">
    <location>
        <begin position="191"/>
        <end position="211"/>
    </location>
</feature>
<evidence type="ECO:0000256" key="2">
    <source>
        <dbReference type="ARBA" id="ARBA00007998"/>
    </source>
</evidence>
<feature type="transmembrane region" description="Helical" evidence="8">
    <location>
        <begin position="44"/>
        <end position="65"/>
    </location>
</feature>
<name>A0A2T2X7H3_9FIRM</name>
<reference evidence="9 10" key="1">
    <citation type="journal article" date="2014" name="BMC Genomics">
        <title>Comparison of environmental and isolate Sulfobacillus genomes reveals diverse carbon, sulfur, nitrogen, and hydrogen metabolisms.</title>
        <authorList>
            <person name="Justice N.B."/>
            <person name="Norman A."/>
            <person name="Brown C.T."/>
            <person name="Singh A."/>
            <person name="Thomas B.C."/>
            <person name="Banfield J.F."/>
        </authorList>
    </citation>
    <scope>NUCLEOTIDE SEQUENCE [LARGE SCALE GENOMIC DNA]</scope>
    <source>
        <strain evidence="9">AMDSBA1</strain>
    </source>
</reference>
<comment type="similarity">
    <text evidence="2">Belongs to the amino acid-polyamine-organocation (APC) superfamily. Spore germination protein (SGP) (TC 2.A.3.9) family.</text>
</comment>
<evidence type="ECO:0000256" key="4">
    <source>
        <dbReference type="ARBA" id="ARBA00022544"/>
    </source>
</evidence>
<evidence type="ECO:0000256" key="5">
    <source>
        <dbReference type="ARBA" id="ARBA00022692"/>
    </source>
</evidence>
<dbReference type="Gene3D" id="1.20.1740.10">
    <property type="entry name" value="Amino acid/polyamine transporter I"/>
    <property type="match status" value="1"/>
</dbReference>
<keyword evidence="3" id="KW-0813">Transport</keyword>
<proteinExistence type="inferred from homology"/>
<evidence type="ECO:0000256" key="1">
    <source>
        <dbReference type="ARBA" id="ARBA00004141"/>
    </source>
</evidence>
<comment type="subcellular location">
    <subcellularLocation>
        <location evidence="1">Membrane</location>
        <topology evidence="1">Multi-pass membrane protein</topology>
    </subcellularLocation>
</comment>
<dbReference type="Pfam" id="PF03845">
    <property type="entry name" value="Spore_permease"/>
    <property type="match status" value="1"/>
</dbReference>
<feature type="transmembrane region" description="Helical" evidence="8">
    <location>
        <begin position="123"/>
        <end position="146"/>
    </location>
</feature>
<dbReference type="PANTHER" id="PTHR34975">
    <property type="entry name" value="SPORE GERMINATION PROTEIN A2"/>
    <property type="match status" value="1"/>
</dbReference>
<feature type="transmembrane region" description="Helical" evidence="8">
    <location>
        <begin position="314"/>
        <end position="333"/>
    </location>
</feature>
<feature type="transmembrane region" description="Helical" evidence="8">
    <location>
        <begin position="86"/>
        <end position="111"/>
    </location>
</feature>
<evidence type="ECO:0000256" key="3">
    <source>
        <dbReference type="ARBA" id="ARBA00022448"/>
    </source>
</evidence>
<feature type="transmembrane region" description="Helical" evidence="8">
    <location>
        <begin position="345"/>
        <end position="367"/>
    </location>
</feature>
<accession>A0A2T2X7H3</accession>
<keyword evidence="7 8" id="KW-0472">Membrane</keyword>